<evidence type="ECO:0000259" key="1">
    <source>
        <dbReference type="SMART" id="SM01043"/>
    </source>
</evidence>
<reference evidence="3" key="1">
    <citation type="journal article" date="2019" name="Int. J. Syst. Evol. Microbiol.">
        <title>The Global Catalogue of Microorganisms (GCM) 10K type strain sequencing project: providing services to taxonomists for standard genome sequencing and annotation.</title>
        <authorList>
            <consortium name="The Broad Institute Genomics Platform"/>
            <consortium name="The Broad Institute Genome Sequencing Center for Infectious Disease"/>
            <person name="Wu L."/>
            <person name="Ma J."/>
        </authorList>
    </citation>
    <scope>NUCLEOTIDE SEQUENCE [LARGE SCALE GENOMIC DNA]</scope>
    <source>
        <strain evidence="3">JCM 14370</strain>
    </source>
</reference>
<dbReference type="InterPro" id="IPR011990">
    <property type="entry name" value="TPR-like_helical_dom_sf"/>
</dbReference>
<dbReference type="Gene3D" id="1.10.10.10">
    <property type="entry name" value="Winged helix-like DNA-binding domain superfamily/Winged helix DNA-binding domain"/>
    <property type="match status" value="1"/>
</dbReference>
<dbReference type="EMBL" id="BMOD01000005">
    <property type="protein sequence ID" value="GGJ33275.1"/>
    <property type="molecule type" value="Genomic_DNA"/>
</dbReference>
<dbReference type="Gene3D" id="1.25.40.10">
    <property type="entry name" value="Tetratricopeptide repeat domain"/>
    <property type="match status" value="1"/>
</dbReference>
<dbReference type="PANTHER" id="PTHR35807">
    <property type="entry name" value="TRANSCRIPTIONAL REGULATOR REDD-RELATED"/>
    <property type="match status" value="1"/>
</dbReference>
<dbReference type="SMART" id="SM01043">
    <property type="entry name" value="BTAD"/>
    <property type="match status" value="1"/>
</dbReference>
<dbReference type="Proteomes" id="UP000632222">
    <property type="component" value="Unassembled WGS sequence"/>
</dbReference>
<sequence length="270" mass="31393">MPNIQVRLMGSYSIVPTPCTPESKKAQSLLAHAILNADRLLDRDAVATSLWGECSPEMRRGYLRKALHQVNKALPGWLESHGEHLLLQKDHAEVDVWMLQDLCKKNIQDSNYLQVKDFLMSLQGGLLSGWEEEWCWFERERHHHLWIGLLEKALDCAVQMRHLEDALQFGTRILHLEPAHEPTHQTLIHVHLMRGDRAGAMKQYQRCRQALQEWDLEPAPQTTGLFREARGETTAPRDVLSRLTDLYQHMLKLQEDTQQQLRQIERLIQP</sequence>
<protein>
    <recommendedName>
        <fullName evidence="1">Bacterial transcriptional activator domain-containing protein</fullName>
    </recommendedName>
</protein>
<dbReference type="SUPFAM" id="SSF48452">
    <property type="entry name" value="TPR-like"/>
    <property type="match status" value="1"/>
</dbReference>
<dbReference type="InterPro" id="IPR005158">
    <property type="entry name" value="BTAD"/>
</dbReference>
<organism evidence="2 3">
    <name type="scientific">Deinococcus roseus</name>
    <dbReference type="NCBI Taxonomy" id="392414"/>
    <lineage>
        <taxon>Bacteria</taxon>
        <taxon>Thermotogati</taxon>
        <taxon>Deinococcota</taxon>
        <taxon>Deinococci</taxon>
        <taxon>Deinococcales</taxon>
        <taxon>Deinococcaceae</taxon>
        <taxon>Deinococcus</taxon>
    </lineage>
</organism>
<feature type="domain" description="Bacterial transcriptional activator" evidence="1">
    <location>
        <begin position="94"/>
        <end position="230"/>
    </location>
</feature>
<evidence type="ECO:0000313" key="2">
    <source>
        <dbReference type="EMBL" id="GGJ33275.1"/>
    </source>
</evidence>
<dbReference type="Pfam" id="PF03704">
    <property type="entry name" value="BTAD"/>
    <property type="match status" value="1"/>
</dbReference>
<name>A0ABQ2D140_9DEIO</name>
<dbReference type="InterPro" id="IPR036388">
    <property type="entry name" value="WH-like_DNA-bd_sf"/>
</dbReference>
<gene>
    <name evidence="2" type="ORF">GCM10008938_19450</name>
</gene>
<keyword evidence="3" id="KW-1185">Reference proteome</keyword>
<dbReference type="InterPro" id="IPR051677">
    <property type="entry name" value="AfsR-DnrI-RedD_regulator"/>
</dbReference>
<accession>A0ABQ2D140</accession>
<proteinExistence type="predicted"/>
<comment type="caution">
    <text evidence="2">The sequence shown here is derived from an EMBL/GenBank/DDBJ whole genome shotgun (WGS) entry which is preliminary data.</text>
</comment>
<evidence type="ECO:0000313" key="3">
    <source>
        <dbReference type="Proteomes" id="UP000632222"/>
    </source>
</evidence>